<dbReference type="Proteomes" id="UP000612362">
    <property type="component" value="Unassembled WGS sequence"/>
</dbReference>
<evidence type="ECO:0000313" key="3">
    <source>
        <dbReference type="Proteomes" id="UP000612362"/>
    </source>
</evidence>
<evidence type="ECO:0000313" key="2">
    <source>
        <dbReference type="EMBL" id="GHO50015.1"/>
    </source>
</evidence>
<reference evidence="2" key="1">
    <citation type="submission" date="2020-10" db="EMBL/GenBank/DDBJ databases">
        <title>Taxonomic study of unclassified bacteria belonging to the class Ktedonobacteria.</title>
        <authorList>
            <person name="Yabe S."/>
            <person name="Wang C.M."/>
            <person name="Zheng Y."/>
            <person name="Sakai Y."/>
            <person name="Cavaletti L."/>
            <person name="Monciardini P."/>
            <person name="Donadio S."/>
        </authorList>
    </citation>
    <scope>NUCLEOTIDE SEQUENCE</scope>
    <source>
        <strain evidence="2">SOSP1-1</strain>
    </source>
</reference>
<feature type="compositionally biased region" description="Polar residues" evidence="1">
    <location>
        <begin position="132"/>
        <end position="142"/>
    </location>
</feature>
<feature type="compositionally biased region" description="Polar residues" evidence="1">
    <location>
        <begin position="21"/>
        <end position="33"/>
    </location>
</feature>
<feature type="compositionally biased region" description="Basic and acidic residues" evidence="1">
    <location>
        <begin position="143"/>
        <end position="158"/>
    </location>
</feature>
<dbReference type="AlphaFoldDB" id="A0A8J3MYT1"/>
<keyword evidence="3" id="KW-1185">Reference proteome</keyword>
<protein>
    <submittedName>
        <fullName evidence="2">Uncharacterized protein</fullName>
    </submittedName>
</protein>
<sequence length="356" mass="40700">MTKNFDPQKRAGARPPFRDAPSSNTSHGQQGFSQRPGGRPRVNRASIDRAWQDGAQRTHADYRPRTTGNNGPSYGQNSRPNRNGAPTNNRSNSHTGSYSGSAPQRQTPYQEQRPPYQEQRPSYQEQRRPAGNPSNFKSNFSRQRNEQQDWEPRQERYPSHGGPRAHHAAPRRPFTGSGRFERGQAPQARRTGQFEGDYESYSDQERPRRPGGFGPGPRAGFQPRYQTQENYAPRPGFQPRHQQRQQPEETFEKPERHVTRMPDGRVIKGPRPVQRRNAQFWNEITEGTDGLLAPVKPKQKEETRLERKRKSGATTGRQRRAIQGGKPKGEKKPRTRNKGPKPSQRGYQWPTAESGE</sequence>
<feature type="compositionally biased region" description="Polar residues" evidence="1">
    <location>
        <begin position="66"/>
        <end position="102"/>
    </location>
</feature>
<comment type="caution">
    <text evidence="2">The sequence shown here is derived from an EMBL/GenBank/DDBJ whole genome shotgun (WGS) entry which is preliminary data.</text>
</comment>
<feature type="compositionally biased region" description="Basic and acidic residues" evidence="1">
    <location>
        <begin position="46"/>
        <end position="64"/>
    </location>
</feature>
<organism evidence="2 3">
    <name type="scientific">Ktedonospora formicarum</name>
    <dbReference type="NCBI Taxonomy" id="2778364"/>
    <lineage>
        <taxon>Bacteria</taxon>
        <taxon>Bacillati</taxon>
        <taxon>Chloroflexota</taxon>
        <taxon>Ktedonobacteria</taxon>
        <taxon>Ktedonobacterales</taxon>
        <taxon>Ktedonobacteraceae</taxon>
        <taxon>Ktedonospora</taxon>
    </lineage>
</organism>
<evidence type="ECO:0000256" key="1">
    <source>
        <dbReference type="SAM" id="MobiDB-lite"/>
    </source>
</evidence>
<feature type="compositionally biased region" description="Basic and acidic residues" evidence="1">
    <location>
        <begin position="246"/>
        <end position="266"/>
    </location>
</feature>
<name>A0A8J3MYT1_9CHLR</name>
<accession>A0A8J3MYT1</accession>
<dbReference type="EMBL" id="BNJF01000007">
    <property type="protein sequence ID" value="GHO50015.1"/>
    <property type="molecule type" value="Genomic_DNA"/>
</dbReference>
<dbReference type="RefSeq" id="WP_220199083.1">
    <property type="nucleotide sequence ID" value="NZ_BNJF01000007.1"/>
</dbReference>
<proteinExistence type="predicted"/>
<feature type="region of interest" description="Disordered" evidence="1">
    <location>
        <begin position="1"/>
        <end position="356"/>
    </location>
</feature>
<feature type="compositionally biased region" description="Low complexity" evidence="1">
    <location>
        <begin position="103"/>
        <end position="124"/>
    </location>
</feature>
<gene>
    <name evidence="2" type="ORF">KSX_81780</name>
</gene>